<gene>
    <name evidence="1" type="ORF">E2C01_021239</name>
</gene>
<protein>
    <recommendedName>
        <fullName evidence="3">Endonuclease/exonuclease/phosphatase domain-containing protein</fullName>
    </recommendedName>
</protein>
<organism evidence="1 2">
    <name type="scientific">Portunus trituberculatus</name>
    <name type="common">Swimming crab</name>
    <name type="synonym">Neptunus trituberculatus</name>
    <dbReference type="NCBI Taxonomy" id="210409"/>
    <lineage>
        <taxon>Eukaryota</taxon>
        <taxon>Metazoa</taxon>
        <taxon>Ecdysozoa</taxon>
        <taxon>Arthropoda</taxon>
        <taxon>Crustacea</taxon>
        <taxon>Multicrustacea</taxon>
        <taxon>Malacostraca</taxon>
        <taxon>Eumalacostraca</taxon>
        <taxon>Eucarida</taxon>
        <taxon>Decapoda</taxon>
        <taxon>Pleocyemata</taxon>
        <taxon>Brachyura</taxon>
        <taxon>Eubrachyura</taxon>
        <taxon>Portunoidea</taxon>
        <taxon>Portunidae</taxon>
        <taxon>Portuninae</taxon>
        <taxon>Portunus</taxon>
    </lineage>
</organism>
<reference evidence="1 2" key="1">
    <citation type="submission" date="2019-05" db="EMBL/GenBank/DDBJ databases">
        <title>Another draft genome of Portunus trituberculatus and its Hox gene families provides insights of decapod evolution.</title>
        <authorList>
            <person name="Jeong J.-H."/>
            <person name="Song I."/>
            <person name="Kim S."/>
            <person name="Choi T."/>
            <person name="Kim D."/>
            <person name="Ryu S."/>
            <person name="Kim W."/>
        </authorList>
    </citation>
    <scope>NUCLEOTIDE SEQUENCE [LARGE SCALE GENOMIC DNA]</scope>
    <source>
        <tissue evidence="1">Muscle</tissue>
    </source>
</reference>
<accession>A0A5B7E4F9</accession>
<evidence type="ECO:0008006" key="3">
    <source>
        <dbReference type="Google" id="ProtNLM"/>
    </source>
</evidence>
<sequence length="338" mass="37247">MPSLCTGNFQLLKSCSHHTLLLFVGVCETWLTDPFSPFFPNYTSYRKDRETGEVGGSLLLLIHQSLPSSPLSITSFSGGGLEHLGVTVDFDMGLLNILLIYNPCLNISLQEFQHLFSQIPITTSGNWPFPGAGETIQVRHLSFLADSDSLSLLTPPGLPTRIDPVSGNPSTLDLCLGNGPLLLTTITIGPYMGSDHLPVIIAFPSVPLTSPTSCRPRCSLKKGDLVFFQTEINSIVPPTTLPSVDKIHFLIEVLVTVESHHFHLVTSSPSCFFRVPWWSQKCVAALQAKQHAFTARRRNPIPPLCQRFHYLEAQCKHVILDEKWASFCASLSFSNSVC</sequence>
<dbReference type="Gene3D" id="3.60.10.10">
    <property type="entry name" value="Endonuclease/exonuclease/phosphatase"/>
    <property type="match status" value="1"/>
</dbReference>
<evidence type="ECO:0000313" key="1">
    <source>
        <dbReference type="EMBL" id="MPC28046.1"/>
    </source>
</evidence>
<evidence type="ECO:0000313" key="2">
    <source>
        <dbReference type="Proteomes" id="UP000324222"/>
    </source>
</evidence>
<dbReference type="OrthoDB" id="6372692at2759"/>
<comment type="caution">
    <text evidence="1">The sequence shown here is derived from an EMBL/GenBank/DDBJ whole genome shotgun (WGS) entry which is preliminary data.</text>
</comment>
<keyword evidence="2" id="KW-1185">Reference proteome</keyword>
<dbReference type="EMBL" id="VSRR010001846">
    <property type="protein sequence ID" value="MPC28046.1"/>
    <property type="molecule type" value="Genomic_DNA"/>
</dbReference>
<dbReference type="Proteomes" id="UP000324222">
    <property type="component" value="Unassembled WGS sequence"/>
</dbReference>
<dbReference type="SUPFAM" id="SSF56219">
    <property type="entry name" value="DNase I-like"/>
    <property type="match status" value="1"/>
</dbReference>
<dbReference type="AlphaFoldDB" id="A0A5B7E4F9"/>
<proteinExistence type="predicted"/>
<dbReference type="InterPro" id="IPR036691">
    <property type="entry name" value="Endo/exonu/phosph_ase_sf"/>
</dbReference>
<name>A0A5B7E4F9_PORTR</name>